<protein>
    <submittedName>
        <fullName evidence="3">Tungstate transport system substrate-binding protein</fullName>
    </submittedName>
</protein>
<dbReference type="Proteomes" id="UP001519293">
    <property type="component" value="Unassembled WGS sequence"/>
</dbReference>
<dbReference type="Pfam" id="PF12849">
    <property type="entry name" value="PBP_like_2"/>
    <property type="match status" value="1"/>
</dbReference>
<keyword evidence="4" id="KW-1185">Reference proteome</keyword>
<name>A0ABS4RBX3_9BACI</name>
<reference evidence="3 4" key="1">
    <citation type="submission" date="2021-03" db="EMBL/GenBank/DDBJ databases">
        <title>Genomic Encyclopedia of Type Strains, Phase IV (KMG-IV): sequencing the most valuable type-strain genomes for metagenomic binning, comparative biology and taxonomic classification.</title>
        <authorList>
            <person name="Goeker M."/>
        </authorList>
    </citation>
    <scope>NUCLEOTIDE SEQUENCE [LARGE SCALE GENOMIC DNA]</scope>
    <source>
        <strain evidence="3 4">DSM 26675</strain>
    </source>
</reference>
<dbReference type="EMBL" id="JAGIKZ010000003">
    <property type="protein sequence ID" value="MBP2240399.1"/>
    <property type="molecule type" value="Genomic_DNA"/>
</dbReference>
<evidence type="ECO:0000313" key="4">
    <source>
        <dbReference type="Proteomes" id="UP001519293"/>
    </source>
</evidence>
<feature type="signal peptide" evidence="1">
    <location>
        <begin position="1"/>
        <end position="25"/>
    </location>
</feature>
<keyword evidence="1" id="KW-0732">Signal</keyword>
<gene>
    <name evidence="3" type="ORF">J2Z40_000954</name>
</gene>
<dbReference type="InterPro" id="IPR024370">
    <property type="entry name" value="PBP_domain"/>
</dbReference>
<dbReference type="PANTHER" id="PTHR37945">
    <property type="entry name" value="EXTRACELLULAR TUNGSTATE BINDING PROTEIN"/>
    <property type="match status" value="1"/>
</dbReference>
<organism evidence="3 4">
    <name type="scientific">Cytobacillus eiseniae</name>
    <dbReference type="NCBI Taxonomy" id="762947"/>
    <lineage>
        <taxon>Bacteria</taxon>
        <taxon>Bacillati</taxon>
        <taxon>Bacillota</taxon>
        <taxon>Bacilli</taxon>
        <taxon>Bacillales</taxon>
        <taxon>Bacillaceae</taxon>
        <taxon>Cytobacillus</taxon>
    </lineage>
</organism>
<sequence>MKWNRILTYSLIALLLFMMTACSNGTDDTAKKEEQTDAVVEEVTDLILATTTSTQDSGLLDVLIPMFEEDSNTNVKTIAVGTGQALEMGTKGEADVLLVHAPASELELVESGDATNRQRVMYNDFILIGPASDPSAVKGMEVQEAFQKLFDDGAVFISRGDDSGTHKKELDVWKSLEITPGENAGYTETGQGMGNTLQVAAEKQGYVITDRATYLAQKENLDLEILVEGDEDLLNIYHVMQVNPDKHDKVNSDGAKAFVEFMISDDTQTMIEKFGQEEYGESLFFPYTE</sequence>
<proteinExistence type="predicted"/>
<evidence type="ECO:0000313" key="3">
    <source>
        <dbReference type="EMBL" id="MBP2240399.1"/>
    </source>
</evidence>
<evidence type="ECO:0000259" key="2">
    <source>
        <dbReference type="Pfam" id="PF12849"/>
    </source>
</evidence>
<comment type="caution">
    <text evidence="3">The sequence shown here is derived from an EMBL/GenBank/DDBJ whole genome shotgun (WGS) entry which is preliminary data.</text>
</comment>
<dbReference type="RefSeq" id="WP_066397437.1">
    <property type="nucleotide sequence ID" value="NZ_JAGIKZ010000003.1"/>
</dbReference>
<dbReference type="SUPFAM" id="SSF53850">
    <property type="entry name" value="Periplasmic binding protein-like II"/>
    <property type="match status" value="1"/>
</dbReference>
<feature type="chain" id="PRO_5047094106" evidence="1">
    <location>
        <begin position="26"/>
        <end position="289"/>
    </location>
</feature>
<dbReference type="Gene3D" id="3.40.190.10">
    <property type="entry name" value="Periplasmic binding protein-like II"/>
    <property type="match status" value="2"/>
</dbReference>
<feature type="domain" description="PBP" evidence="2">
    <location>
        <begin position="44"/>
        <end position="266"/>
    </location>
</feature>
<dbReference type="PANTHER" id="PTHR37945:SF1">
    <property type="entry name" value="EXTRACELLULAR TUNGSTATE BINDING PROTEIN"/>
    <property type="match status" value="1"/>
</dbReference>
<dbReference type="PROSITE" id="PS51257">
    <property type="entry name" value="PROKAR_LIPOPROTEIN"/>
    <property type="match status" value="1"/>
</dbReference>
<accession>A0ABS4RBX3</accession>
<dbReference type="InterPro" id="IPR052738">
    <property type="entry name" value="ABC-Tungstate_binding"/>
</dbReference>
<evidence type="ECO:0000256" key="1">
    <source>
        <dbReference type="SAM" id="SignalP"/>
    </source>
</evidence>